<sequence length="127" mass="13521">MRNLDSDRFVAIPFDNRTACTVRGDSHTNTGENFVVGPTGLLRGQRPLVFVGEKVSSALDQLADLVAIHPSHLLRRVGGEWNSEGSTGVGVPEHRVGIVGSDQNQIKAAKLLGNCADFNVASFAHGT</sequence>
<gene>
    <name evidence="1" type="ORF">GALL_507720</name>
</gene>
<dbReference type="AlphaFoldDB" id="A0A1J5PIR9"/>
<organism evidence="1">
    <name type="scientific">mine drainage metagenome</name>
    <dbReference type="NCBI Taxonomy" id="410659"/>
    <lineage>
        <taxon>unclassified sequences</taxon>
        <taxon>metagenomes</taxon>
        <taxon>ecological metagenomes</taxon>
    </lineage>
</organism>
<proteinExistence type="predicted"/>
<protein>
    <submittedName>
        <fullName evidence="1">Uncharacterized protein</fullName>
    </submittedName>
</protein>
<comment type="caution">
    <text evidence="1">The sequence shown here is derived from an EMBL/GenBank/DDBJ whole genome shotgun (WGS) entry which is preliminary data.</text>
</comment>
<evidence type="ECO:0000313" key="1">
    <source>
        <dbReference type="EMBL" id="OIQ67647.1"/>
    </source>
</evidence>
<name>A0A1J5PIR9_9ZZZZ</name>
<dbReference type="EMBL" id="MLJW01005794">
    <property type="protein sequence ID" value="OIQ67647.1"/>
    <property type="molecule type" value="Genomic_DNA"/>
</dbReference>
<reference evidence="1" key="1">
    <citation type="submission" date="2016-10" db="EMBL/GenBank/DDBJ databases">
        <title>Sequence of Gallionella enrichment culture.</title>
        <authorList>
            <person name="Poehlein A."/>
            <person name="Muehling M."/>
            <person name="Daniel R."/>
        </authorList>
    </citation>
    <scope>NUCLEOTIDE SEQUENCE</scope>
</reference>
<accession>A0A1J5PIR9</accession>